<dbReference type="AlphaFoldDB" id="A0A0B7BYU3"/>
<accession>A0A0B7BYU3</accession>
<feature type="non-terminal residue" evidence="1">
    <location>
        <position position="69"/>
    </location>
</feature>
<gene>
    <name evidence="1" type="primary">ORF217905</name>
</gene>
<feature type="non-terminal residue" evidence="1">
    <location>
        <position position="1"/>
    </location>
</feature>
<evidence type="ECO:0000313" key="1">
    <source>
        <dbReference type="EMBL" id="CEK98143.1"/>
    </source>
</evidence>
<reference evidence="1" key="1">
    <citation type="submission" date="2014-12" db="EMBL/GenBank/DDBJ databases">
        <title>Insight into the proteome of Arion vulgaris.</title>
        <authorList>
            <person name="Aradska J."/>
            <person name="Bulat T."/>
            <person name="Smidak R."/>
            <person name="Sarate P."/>
            <person name="Gangsoo J."/>
            <person name="Sialana F."/>
            <person name="Bilban M."/>
            <person name="Lubec G."/>
        </authorList>
    </citation>
    <scope>NUCLEOTIDE SEQUENCE</scope>
    <source>
        <tissue evidence="1">Skin</tissue>
    </source>
</reference>
<proteinExistence type="predicted"/>
<sequence>HIFVRNIVCTNKDQVPGICLRGTEFRVIVNNVQVHEQIHNLNKTCHFRFSFSSTITIHIKQLFLIEGMT</sequence>
<protein>
    <submittedName>
        <fullName evidence="1">Uncharacterized protein</fullName>
    </submittedName>
</protein>
<dbReference type="EMBL" id="HACG01051272">
    <property type="protein sequence ID" value="CEK98143.1"/>
    <property type="molecule type" value="Transcribed_RNA"/>
</dbReference>
<name>A0A0B7BYU3_9EUPU</name>
<organism evidence="1">
    <name type="scientific">Arion vulgaris</name>
    <dbReference type="NCBI Taxonomy" id="1028688"/>
    <lineage>
        <taxon>Eukaryota</taxon>
        <taxon>Metazoa</taxon>
        <taxon>Spiralia</taxon>
        <taxon>Lophotrochozoa</taxon>
        <taxon>Mollusca</taxon>
        <taxon>Gastropoda</taxon>
        <taxon>Heterobranchia</taxon>
        <taxon>Euthyneura</taxon>
        <taxon>Panpulmonata</taxon>
        <taxon>Eupulmonata</taxon>
        <taxon>Stylommatophora</taxon>
        <taxon>Helicina</taxon>
        <taxon>Arionoidea</taxon>
        <taxon>Arionidae</taxon>
        <taxon>Arion</taxon>
    </lineage>
</organism>